<evidence type="ECO:0008006" key="4">
    <source>
        <dbReference type="Google" id="ProtNLM"/>
    </source>
</evidence>
<protein>
    <recommendedName>
        <fullName evidence="4">Lipoprotein</fullName>
    </recommendedName>
</protein>
<reference evidence="2" key="1">
    <citation type="submission" date="2021-10" db="EMBL/GenBank/DDBJ databases">
        <authorList>
            <person name="Dean J.D."/>
            <person name="Kim M.K."/>
            <person name="Newey C.N."/>
            <person name="Stoker T.S."/>
            <person name="Thompson D.W."/>
            <person name="Grose J.H."/>
        </authorList>
    </citation>
    <scope>NUCLEOTIDE SEQUENCE</scope>
    <source>
        <strain evidence="2">BT635</strain>
    </source>
</reference>
<keyword evidence="3" id="KW-1185">Reference proteome</keyword>
<accession>A0ABS8AE01</accession>
<evidence type="ECO:0000313" key="2">
    <source>
        <dbReference type="EMBL" id="MCB2378658.1"/>
    </source>
</evidence>
<feature type="chain" id="PRO_5045133739" description="Lipoprotein" evidence="1">
    <location>
        <begin position="25"/>
        <end position="148"/>
    </location>
</feature>
<keyword evidence="1" id="KW-0732">Signal</keyword>
<comment type="caution">
    <text evidence="2">The sequence shown here is derived from an EMBL/GenBank/DDBJ whole genome shotgun (WGS) entry which is preliminary data.</text>
</comment>
<proteinExistence type="predicted"/>
<organism evidence="2 3">
    <name type="scientific">Hymenobacter nitidus</name>
    <dbReference type="NCBI Taxonomy" id="2880929"/>
    <lineage>
        <taxon>Bacteria</taxon>
        <taxon>Pseudomonadati</taxon>
        <taxon>Bacteroidota</taxon>
        <taxon>Cytophagia</taxon>
        <taxon>Cytophagales</taxon>
        <taxon>Hymenobacteraceae</taxon>
        <taxon>Hymenobacter</taxon>
    </lineage>
</organism>
<gene>
    <name evidence="2" type="ORF">LGH70_13740</name>
</gene>
<dbReference type="EMBL" id="JAJADQ010000007">
    <property type="protein sequence ID" value="MCB2378658.1"/>
    <property type="molecule type" value="Genomic_DNA"/>
</dbReference>
<dbReference type="PROSITE" id="PS51257">
    <property type="entry name" value="PROKAR_LIPOPROTEIN"/>
    <property type="match status" value="1"/>
</dbReference>
<dbReference type="RefSeq" id="WP_226186616.1">
    <property type="nucleotide sequence ID" value="NZ_JAJADQ010000007.1"/>
</dbReference>
<evidence type="ECO:0000313" key="3">
    <source>
        <dbReference type="Proteomes" id="UP001165297"/>
    </source>
</evidence>
<feature type="signal peptide" evidence="1">
    <location>
        <begin position="1"/>
        <end position="24"/>
    </location>
</feature>
<name>A0ABS8AE01_9BACT</name>
<dbReference type="Proteomes" id="UP001165297">
    <property type="component" value="Unassembled WGS sequence"/>
</dbReference>
<evidence type="ECO:0000256" key="1">
    <source>
        <dbReference type="SAM" id="SignalP"/>
    </source>
</evidence>
<sequence>MRLKTTPSRSLLACLALLAGLGLAGCSEKENVAPEEAEVPCGTLATVRLCHGYTAGCLTEHTTLSLPDGTLISPSGPIWEAYEQNQVHGQVLVVGYALGGTAPAGSLATTNATITCLESRKSVDWCGTPDIMNSKPSKPSLLRRMRQK</sequence>